<dbReference type="PROSITE" id="PS51257">
    <property type="entry name" value="PROKAR_LIPOPROTEIN"/>
    <property type="match status" value="1"/>
</dbReference>
<keyword evidence="3" id="KW-1185">Reference proteome</keyword>
<evidence type="ECO:0000313" key="3">
    <source>
        <dbReference type="Proteomes" id="UP000662747"/>
    </source>
</evidence>
<dbReference type="EMBL" id="CP071090">
    <property type="protein sequence ID" value="QSQ20671.1"/>
    <property type="molecule type" value="Genomic_DNA"/>
</dbReference>
<dbReference type="Proteomes" id="UP000662747">
    <property type="component" value="Chromosome"/>
</dbReference>
<evidence type="ECO:0000313" key="2">
    <source>
        <dbReference type="EMBL" id="QSQ20671.1"/>
    </source>
</evidence>
<gene>
    <name evidence="2" type="ORF">JY651_36370</name>
</gene>
<dbReference type="Pfam" id="PF14321">
    <property type="entry name" value="DUF4382"/>
    <property type="match status" value="1"/>
</dbReference>
<reference evidence="2 3" key="1">
    <citation type="submission" date="2021-02" db="EMBL/GenBank/DDBJ databases">
        <title>De Novo genome assembly of isolated myxobacteria.</title>
        <authorList>
            <person name="Stevens D.C."/>
        </authorList>
    </citation>
    <scope>NUCLEOTIDE SEQUENCE [LARGE SCALE GENOMIC DNA]</scope>
    <source>
        <strain evidence="3">SCPEA02</strain>
    </source>
</reference>
<dbReference type="RefSeq" id="WP_206722251.1">
    <property type="nucleotide sequence ID" value="NZ_CP071090.1"/>
</dbReference>
<evidence type="ECO:0000259" key="1">
    <source>
        <dbReference type="Pfam" id="PF14321"/>
    </source>
</evidence>
<sequence length="214" mass="22655">MKHMLLVAPLLLAACGGGELSLSITSDDLGDNSLALSTPADLTTVRALNITVDEIWVHIAGNDAPDEVMCNEVEDTSDGWHLLTSEDHTFDVMTVRGGAAWPLGTYPLPTGKLTQIRLKLKTDTTPDGERARLSGVVMEQDGTACDLNIPASTVTPGLKLSGALHALRVGSGSLHHAVMNLRIKDSTKLDSAMCAYKLDPVLKVKWANGGGDSN</sequence>
<protein>
    <submittedName>
        <fullName evidence="2">DUF4382 domain-containing protein</fullName>
    </submittedName>
</protein>
<dbReference type="InterPro" id="IPR025491">
    <property type="entry name" value="DUF4382"/>
</dbReference>
<name>A0ABX7NTE6_9BACT</name>
<feature type="domain" description="DUF4382" evidence="1">
    <location>
        <begin position="41"/>
        <end position="161"/>
    </location>
</feature>
<accession>A0ABX7NTE6</accession>
<organism evidence="2 3">
    <name type="scientific">Pyxidicoccus parkwayensis</name>
    <dbReference type="NCBI Taxonomy" id="2813578"/>
    <lineage>
        <taxon>Bacteria</taxon>
        <taxon>Pseudomonadati</taxon>
        <taxon>Myxococcota</taxon>
        <taxon>Myxococcia</taxon>
        <taxon>Myxococcales</taxon>
        <taxon>Cystobacterineae</taxon>
        <taxon>Myxococcaceae</taxon>
        <taxon>Pyxidicoccus</taxon>
    </lineage>
</organism>
<proteinExistence type="predicted"/>